<dbReference type="PROSITE" id="PS00201">
    <property type="entry name" value="FLAVODOXIN"/>
    <property type="match status" value="1"/>
</dbReference>
<dbReference type="InterPro" id="IPR008254">
    <property type="entry name" value="Flavodoxin/NO_synth"/>
</dbReference>
<dbReference type="Pfam" id="PF00258">
    <property type="entry name" value="Flavodoxin_1"/>
    <property type="match status" value="1"/>
</dbReference>
<dbReference type="InterPro" id="IPR001226">
    <property type="entry name" value="Flavodoxin_CS"/>
</dbReference>
<evidence type="ECO:0000313" key="3">
    <source>
        <dbReference type="Proteomes" id="UP001239267"/>
    </source>
</evidence>
<feature type="domain" description="Flavodoxin-like" evidence="1">
    <location>
        <begin position="3"/>
        <end position="142"/>
    </location>
</feature>
<comment type="caution">
    <text evidence="2">The sequence shown here is derived from an EMBL/GenBank/DDBJ whole genome shotgun (WGS) entry which is preliminary data.</text>
</comment>
<dbReference type="Proteomes" id="UP001239267">
    <property type="component" value="Unassembled WGS sequence"/>
</dbReference>
<dbReference type="RefSeq" id="WP_307356330.1">
    <property type="nucleotide sequence ID" value="NZ_JAUSTB010000001.1"/>
</dbReference>
<gene>
    <name evidence="2" type="ORF">J2T23_000111</name>
</gene>
<organism evidence="2 3">
    <name type="scientific">Pseudarthrobacter niigatensis</name>
    <dbReference type="NCBI Taxonomy" id="369935"/>
    <lineage>
        <taxon>Bacteria</taxon>
        <taxon>Bacillati</taxon>
        <taxon>Actinomycetota</taxon>
        <taxon>Actinomycetes</taxon>
        <taxon>Micrococcales</taxon>
        <taxon>Micrococcaceae</taxon>
        <taxon>Pseudarthrobacter</taxon>
    </lineage>
</organism>
<reference evidence="2 3" key="1">
    <citation type="submission" date="2023-07" db="EMBL/GenBank/DDBJ databases">
        <title>Sorghum-associated microbial communities from plants grown in Nebraska, USA.</title>
        <authorList>
            <person name="Schachtman D."/>
        </authorList>
    </citation>
    <scope>NUCLEOTIDE SEQUENCE [LARGE SCALE GENOMIC DNA]</scope>
    <source>
        <strain evidence="2 3">DS1001</strain>
    </source>
</reference>
<dbReference type="AlphaFoldDB" id="A0AAJ1WDS6"/>
<name>A0AAJ1WDS6_9MICC</name>
<dbReference type="GO" id="GO:0009055">
    <property type="term" value="F:electron transfer activity"/>
    <property type="evidence" value="ECO:0007669"/>
    <property type="project" value="InterPro"/>
</dbReference>
<proteinExistence type="predicted"/>
<dbReference type="EMBL" id="JAUSTB010000001">
    <property type="protein sequence ID" value="MDQ0144237.1"/>
    <property type="molecule type" value="Genomic_DNA"/>
</dbReference>
<dbReference type="SUPFAM" id="SSF52218">
    <property type="entry name" value="Flavoproteins"/>
    <property type="match status" value="1"/>
</dbReference>
<evidence type="ECO:0000313" key="2">
    <source>
        <dbReference type="EMBL" id="MDQ0144237.1"/>
    </source>
</evidence>
<evidence type="ECO:0000259" key="1">
    <source>
        <dbReference type="PROSITE" id="PS50902"/>
    </source>
</evidence>
<protein>
    <submittedName>
        <fullName evidence="2">Flavodoxin</fullName>
    </submittedName>
</protein>
<accession>A0AAJ1WDS6</accession>
<dbReference type="PROSITE" id="PS50902">
    <property type="entry name" value="FLAVODOXIN_LIKE"/>
    <property type="match status" value="1"/>
</dbReference>
<dbReference type="GO" id="GO:0010181">
    <property type="term" value="F:FMN binding"/>
    <property type="evidence" value="ECO:0007669"/>
    <property type="project" value="InterPro"/>
</dbReference>
<dbReference type="Gene3D" id="3.40.50.360">
    <property type="match status" value="1"/>
</dbReference>
<keyword evidence="3" id="KW-1185">Reference proteome</keyword>
<sequence length="149" mass="15317">MNAVVLYDTAYGNTRTVAESIASALGLGASAVPVDGFDPATLCPGDLLVVGSPINGWKPTARIAESLANLARRGLNGVHAAAFDTRVRLFIHGDAAKKMTKSLAEAGATIVSGPMAFYVKGSEGPLLEREVERAAAWAADLAASLQGHA</sequence>
<dbReference type="InterPro" id="IPR029039">
    <property type="entry name" value="Flavoprotein-like_sf"/>
</dbReference>